<dbReference type="OrthoDB" id="659569at2"/>
<keyword evidence="3" id="KW-0731">Sigma factor</keyword>
<dbReference type="Pfam" id="PF08281">
    <property type="entry name" value="Sigma70_r4_2"/>
    <property type="match status" value="1"/>
</dbReference>
<reference evidence="7 8" key="1">
    <citation type="submission" date="2016-08" db="EMBL/GenBank/DDBJ databases">
        <authorList>
            <person name="Seilhamer J.J."/>
        </authorList>
    </citation>
    <scope>NUCLEOTIDE SEQUENCE [LARGE SCALE GENOMIC DNA]</scope>
    <source>
        <strain evidence="7 8">DX4</strain>
    </source>
</reference>
<dbReference type="GO" id="GO:0016987">
    <property type="term" value="F:sigma factor activity"/>
    <property type="evidence" value="ECO:0007669"/>
    <property type="project" value="UniProtKB-KW"/>
</dbReference>
<dbReference type="Gene3D" id="1.10.10.10">
    <property type="entry name" value="Winged helix-like DNA-binding domain superfamily/Winged helix DNA-binding domain"/>
    <property type="match status" value="1"/>
</dbReference>
<dbReference type="SUPFAM" id="SSF88659">
    <property type="entry name" value="Sigma3 and sigma4 domains of RNA polymerase sigma factors"/>
    <property type="match status" value="1"/>
</dbReference>
<dbReference type="InterPro" id="IPR013324">
    <property type="entry name" value="RNA_pol_sigma_r3/r4-like"/>
</dbReference>
<keyword evidence="8" id="KW-1185">Reference proteome</keyword>
<dbReference type="PANTHER" id="PTHR43133">
    <property type="entry name" value="RNA POLYMERASE ECF-TYPE SIGMA FACTO"/>
    <property type="match status" value="1"/>
</dbReference>
<keyword evidence="4" id="KW-0804">Transcription</keyword>
<dbReference type="InterPro" id="IPR039425">
    <property type="entry name" value="RNA_pol_sigma-70-like"/>
</dbReference>
<evidence type="ECO:0000256" key="2">
    <source>
        <dbReference type="ARBA" id="ARBA00023015"/>
    </source>
</evidence>
<gene>
    <name evidence="7" type="ORF">BFS30_25555</name>
</gene>
<organism evidence="7 8">
    <name type="scientific">Pedobacter steynii</name>
    <dbReference type="NCBI Taxonomy" id="430522"/>
    <lineage>
        <taxon>Bacteria</taxon>
        <taxon>Pseudomonadati</taxon>
        <taxon>Bacteroidota</taxon>
        <taxon>Sphingobacteriia</taxon>
        <taxon>Sphingobacteriales</taxon>
        <taxon>Sphingobacteriaceae</taxon>
        <taxon>Pedobacter</taxon>
    </lineage>
</organism>
<dbReference type="InterPro" id="IPR007627">
    <property type="entry name" value="RNA_pol_sigma70_r2"/>
</dbReference>
<evidence type="ECO:0000256" key="4">
    <source>
        <dbReference type="ARBA" id="ARBA00023163"/>
    </source>
</evidence>
<dbReference type="NCBIfam" id="TIGR02937">
    <property type="entry name" value="sigma70-ECF"/>
    <property type="match status" value="1"/>
</dbReference>
<name>A0A1D7QNJ8_9SPHI</name>
<dbReference type="SUPFAM" id="SSF88946">
    <property type="entry name" value="Sigma2 domain of RNA polymerase sigma factors"/>
    <property type="match status" value="1"/>
</dbReference>
<dbReference type="InterPro" id="IPR013325">
    <property type="entry name" value="RNA_pol_sigma_r2"/>
</dbReference>
<evidence type="ECO:0008006" key="9">
    <source>
        <dbReference type="Google" id="ProtNLM"/>
    </source>
</evidence>
<dbReference type="GO" id="GO:0003677">
    <property type="term" value="F:DNA binding"/>
    <property type="evidence" value="ECO:0007669"/>
    <property type="project" value="InterPro"/>
</dbReference>
<evidence type="ECO:0000259" key="5">
    <source>
        <dbReference type="Pfam" id="PF04542"/>
    </source>
</evidence>
<evidence type="ECO:0000256" key="1">
    <source>
        <dbReference type="ARBA" id="ARBA00010641"/>
    </source>
</evidence>
<dbReference type="Pfam" id="PF04542">
    <property type="entry name" value="Sigma70_r2"/>
    <property type="match status" value="1"/>
</dbReference>
<feature type="domain" description="RNA polymerase sigma factor 70 region 4 type 2" evidence="6">
    <location>
        <begin position="125"/>
        <end position="175"/>
    </location>
</feature>
<evidence type="ECO:0000259" key="6">
    <source>
        <dbReference type="Pfam" id="PF08281"/>
    </source>
</evidence>
<dbReference type="NCBIfam" id="TIGR02985">
    <property type="entry name" value="Sig70_bacteroi1"/>
    <property type="match status" value="1"/>
</dbReference>
<dbReference type="PANTHER" id="PTHR43133:SF46">
    <property type="entry name" value="RNA POLYMERASE SIGMA-70 FACTOR ECF SUBFAMILY"/>
    <property type="match status" value="1"/>
</dbReference>
<proteinExistence type="inferred from homology"/>
<accession>A0A1D7QNJ8</accession>
<dbReference type="InterPro" id="IPR013249">
    <property type="entry name" value="RNA_pol_sigma70_r4_t2"/>
</dbReference>
<keyword evidence="2" id="KW-0805">Transcription regulation</keyword>
<dbReference type="InterPro" id="IPR014284">
    <property type="entry name" value="RNA_pol_sigma-70_dom"/>
</dbReference>
<evidence type="ECO:0000256" key="3">
    <source>
        <dbReference type="ARBA" id="ARBA00023082"/>
    </source>
</evidence>
<dbReference type="InterPro" id="IPR014327">
    <property type="entry name" value="RNA_pol_sigma70_bacteroid"/>
</dbReference>
<dbReference type="Gene3D" id="1.10.1740.10">
    <property type="match status" value="1"/>
</dbReference>
<dbReference type="AlphaFoldDB" id="A0A1D7QNJ8"/>
<evidence type="ECO:0000313" key="7">
    <source>
        <dbReference type="EMBL" id="AOM80231.1"/>
    </source>
</evidence>
<protein>
    <recommendedName>
        <fullName evidence="9">RNA polymerase sigma-70 factor, ECF subfamily</fullName>
    </recommendedName>
</protein>
<dbReference type="Proteomes" id="UP000094313">
    <property type="component" value="Chromosome"/>
</dbReference>
<comment type="similarity">
    <text evidence="1">Belongs to the sigma-70 factor family. ECF subfamily.</text>
</comment>
<sequence length="197" mass="22964">MKMYSEFTDSELVRLVKDRNHQAFAEIYNRYAVLMFYKVNQMLRDEEPSKDLVQDLFVALWDKPELIQEDNNIAGYLYVGARNRVLKFIQRNKLKNDHIASLAKYASEISLETIQDIDERELKIIVQREIDNLPPKMKLIFEMSRKDNLSHAEIAGKLGLSDQTVKKQVNNALKILRSKLAVYASFGLIIIELSKRN</sequence>
<dbReference type="EMBL" id="CP017141">
    <property type="protein sequence ID" value="AOM80231.1"/>
    <property type="molecule type" value="Genomic_DNA"/>
</dbReference>
<evidence type="ECO:0000313" key="8">
    <source>
        <dbReference type="Proteomes" id="UP000094313"/>
    </source>
</evidence>
<dbReference type="KEGG" id="psty:BFS30_25555"/>
<dbReference type="GO" id="GO:0006352">
    <property type="term" value="P:DNA-templated transcription initiation"/>
    <property type="evidence" value="ECO:0007669"/>
    <property type="project" value="InterPro"/>
</dbReference>
<feature type="domain" description="RNA polymerase sigma-70 region 2" evidence="5">
    <location>
        <begin position="27"/>
        <end position="93"/>
    </location>
</feature>
<dbReference type="InterPro" id="IPR036388">
    <property type="entry name" value="WH-like_DNA-bd_sf"/>
</dbReference>